<sequence length="478" mass="52393">IEVDGPPSYLRNDPTRSVYFGNGCFWHTQYDFVVLEQHPAGPFRRNDTEVTSLVGYAGGRFQSPSGAVCYHGWPGTDYSRLGHAEAVSIELDTATGELARKQVAALAKDYFEHGFQSLPDGRRQRLDPQDVGAEYRNEETVALIGPMLSTSGTEYRKFKQAFIRKAEPNEKVQTILQGKVETENVASEGDMVVRADTSSKEEYILKAETFQKFYCDAAPIDAAHPDAAELQRLGFQAYRPNRRLKAVEVDAALAAKFEGGRFMAAWGEPMCVEVGDFLGSGQVAEDGRVLEVIRIERKSFFETYEVIGLPGGMDNQELWPLIEAGNAYGMPLRRGAIGDSEGSALCAPVQTPVPSGLALPNPEGEFVVYVYDSVQYPFFRGEASHQFHPNSVIQRPVPASYTGDLKATQAQLGRIAEDRGCTGLPVELSALIAFVCAAACSMGLMFLYSSLFSETKAFECIRPQRVASAHDVSHGSHA</sequence>
<dbReference type="Gene3D" id="3.30.1060.10">
    <property type="entry name" value="Peptide methionine sulphoxide reductase MsrA"/>
    <property type="match status" value="1"/>
</dbReference>
<dbReference type="InterPro" id="IPR036509">
    <property type="entry name" value="Met_Sox_Rdtase_MsrA_sf"/>
</dbReference>
<organism evidence="2 3">
    <name type="scientific">Durusdinium trenchii</name>
    <dbReference type="NCBI Taxonomy" id="1381693"/>
    <lineage>
        <taxon>Eukaryota</taxon>
        <taxon>Sar</taxon>
        <taxon>Alveolata</taxon>
        <taxon>Dinophyceae</taxon>
        <taxon>Suessiales</taxon>
        <taxon>Symbiodiniaceae</taxon>
        <taxon>Durusdinium</taxon>
    </lineage>
</organism>
<feature type="transmembrane region" description="Helical" evidence="1">
    <location>
        <begin position="428"/>
        <end position="448"/>
    </location>
</feature>
<evidence type="ECO:0000313" key="3">
    <source>
        <dbReference type="Proteomes" id="UP001642484"/>
    </source>
</evidence>
<evidence type="ECO:0000256" key="1">
    <source>
        <dbReference type="SAM" id="Phobius"/>
    </source>
</evidence>
<dbReference type="EMBL" id="CAXAMN010017480">
    <property type="protein sequence ID" value="CAK9050605.1"/>
    <property type="molecule type" value="Genomic_DNA"/>
</dbReference>
<dbReference type="SUPFAM" id="SSF55068">
    <property type="entry name" value="Peptide methionine sulfoxide reductase"/>
    <property type="match status" value="1"/>
</dbReference>
<keyword evidence="1" id="KW-1133">Transmembrane helix</keyword>
<evidence type="ECO:0000313" key="2">
    <source>
        <dbReference type="EMBL" id="CAK9050605.1"/>
    </source>
</evidence>
<keyword evidence="1" id="KW-0472">Membrane</keyword>
<dbReference type="Proteomes" id="UP001642484">
    <property type="component" value="Unassembled WGS sequence"/>
</dbReference>
<name>A0ABP0MGJ1_9DINO</name>
<proteinExistence type="predicted"/>
<feature type="non-terminal residue" evidence="2">
    <location>
        <position position="1"/>
    </location>
</feature>
<keyword evidence="1" id="KW-0812">Transmembrane</keyword>
<comment type="caution">
    <text evidence="2">The sequence shown here is derived from an EMBL/GenBank/DDBJ whole genome shotgun (WGS) entry which is preliminary data.</text>
</comment>
<gene>
    <name evidence="2" type="ORF">CCMP2556_LOCUS25785</name>
</gene>
<keyword evidence="3" id="KW-1185">Reference proteome</keyword>
<evidence type="ECO:0008006" key="4">
    <source>
        <dbReference type="Google" id="ProtNLM"/>
    </source>
</evidence>
<reference evidence="2 3" key="1">
    <citation type="submission" date="2024-02" db="EMBL/GenBank/DDBJ databases">
        <authorList>
            <person name="Chen Y."/>
            <person name="Shah S."/>
            <person name="Dougan E. K."/>
            <person name="Thang M."/>
            <person name="Chan C."/>
        </authorList>
    </citation>
    <scope>NUCLEOTIDE SEQUENCE [LARGE SCALE GENOMIC DNA]</scope>
</reference>
<accession>A0ABP0MGJ1</accession>
<protein>
    <recommendedName>
        <fullName evidence="4">Peptide-methionine (S)-S-oxide reductase</fullName>
    </recommendedName>
</protein>